<evidence type="ECO:0000313" key="2">
    <source>
        <dbReference type="EMBL" id="RXH75308.1"/>
    </source>
</evidence>
<keyword evidence="3" id="KW-1185">Reference proteome</keyword>
<comment type="caution">
    <text evidence="2">The sequence shown here is derived from an EMBL/GenBank/DDBJ whole genome shotgun (WGS) entry which is preliminary data.</text>
</comment>
<evidence type="ECO:0000256" key="1">
    <source>
        <dbReference type="SAM" id="MobiDB-lite"/>
    </source>
</evidence>
<proteinExistence type="predicted"/>
<gene>
    <name evidence="2" type="ORF">DVH24_030029</name>
</gene>
<accession>A0A498HUN7</accession>
<evidence type="ECO:0000313" key="3">
    <source>
        <dbReference type="Proteomes" id="UP000290289"/>
    </source>
</evidence>
<organism evidence="2 3">
    <name type="scientific">Malus domestica</name>
    <name type="common">Apple</name>
    <name type="synonym">Pyrus malus</name>
    <dbReference type="NCBI Taxonomy" id="3750"/>
    <lineage>
        <taxon>Eukaryota</taxon>
        <taxon>Viridiplantae</taxon>
        <taxon>Streptophyta</taxon>
        <taxon>Embryophyta</taxon>
        <taxon>Tracheophyta</taxon>
        <taxon>Spermatophyta</taxon>
        <taxon>Magnoliopsida</taxon>
        <taxon>eudicotyledons</taxon>
        <taxon>Gunneridae</taxon>
        <taxon>Pentapetalae</taxon>
        <taxon>rosids</taxon>
        <taxon>fabids</taxon>
        <taxon>Rosales</taxon>
        <taxon>Rosaceae</taxon>
        <taxon>Amygdaloideae</taxon>
        <taxon>Maleae</taxon>
        <taxon>Malus</taxon>
    </lineage>
</organism>
<protein>
    <submittedName>
        <fullName evidence="2">Uncharacterized protein</fullName>
    </submittedName>
</protein>
<sequence length="126" mass="14728">MWDFSTHSLTWNPISESHVGDPHIDNHVESSKVTQHARPRDPPIMGGSVWDPIPKPLSRFPNRNFRESQFQYRSQTKFSGIPIFENPEIVSGFRNKSGIPKWFWAFGLKFDILCFWAKIQPFILKN</sequence>
<dbReference type="AlphaFoldDB" id="A0A498HUN7"/>
<dbReference type="Proteomes" id="UP000290289">
    <property type="component" value="Chromosome 15"/>
</dbReference>
<feature type="region of interest" description="Disordered" evidence="1">
    <location>
        <begin position="29"/>
        <end position="48"/>
    </location>
</feature>
<name>A0A498HUN7_MALDO</name>
<reference evidence="2 3" key="1">
    <citation type="submission" date="2018-10" db="EMBL/GenBank/DDBJ databases">
        <title>A high-quality apple genome assembly.</title>
        <authorList>
            <person name="Hu J."/>
        </authorList>
    </citation>
    <scope>NUCLEOTIDE SEQUENCE [LARGE SCALE GENOMIC DNA]</scope>
    <source>
        <strain evidence="3">cv. HFTH1</strain>
        <tissue evidence="2">Young leaf</tissue>
    </source>
</reference>
<dbReference type="EMBL" id="RDQH01000341">
    <property type="protein sequence ID" value="RXH75308.1"/>
    <property type="molecule type" value="Genomic_DNA"/>
</dbReference>